<dbReference type="InterPro" id="IPR006139">
    <property type="entry name" value="D-isomer_2_OHA_DH_cat_dom"/>
</dbReference>
<evidence type="ECO:0000256" key="3">
    <source>
        <dbReference type="ARBA" id="ARBA00023002"/>
    </source>
</evidence>
<dbReference type="GO" id="GO:0004617">
    <property type="term" value="F:phosphoglycerate dehydrogenase activity"/>
    <property type="evidence" value="ECO:0007669"/>
    <property type="project" value="UniProtKB-EC"/>
</dbReference>
<dbReference type="CDD" id="cd12169">
    <property type="entry name" value="PGDH_like_1"/>
    <property type="match status" value="1"/>
</dbReference>
<dbReference type="InterPro" id="IPR036291">
    <property type="entry name" value="NAD(P)-bd_dom_sf"/>
</dbReference>
<dbReference type="PROSITE" id="PS00065">
    <property type="entry name" value="D_2_HYDROXYACID_DH_1"/>
    <property type="match status" value="1"/>
</dbReference>
<dbReference type="PROSITE" id="PS00671">
    <property type="entry name" value="D_2_HYDROXYACID_DH_3"/>
    <property type="match status" value="1"/>
</dbReference>
<dbReference type="EMBL" id="CP002801">
    <property type="protein sequence ID" value="AEH09404.1"/>
    <property type="molecule type" value="Genomic_DNA"/>
</dbReference>
<protein>
    <submittedName>
        <fullName evidence="8">Phosphoglycerate dehydrogenase</fullName>
        <ecNumber evidence="8">1.1.1.95</ecNumber>
    </submittedName>
</protein>
<dbReference type="PANTHER" id="PTHR42789">
    <property type="entry name" value="D-ISOMER SPECIFIC 2-HYDROXYACID DEHYDROGENASE FAMILY PROTEIN (AFU_ORTHOLOGUE AFUA_6G10090)"/>
    <property type="match status" value="1"/>
</dbReference>
<evidence type="ECO:0000313" key="9">
    <source>
        <dbReference type="Proteomes" id="UP000001549"/>
    </source>
</evidence>
<dbReference type="eggNOG" id="COG1052">
    <property type="taxonomic scope" value="Bacteria"/>
</dbReference>
<dbReference type="KEGG" id="fsy:FsymDg_1975"/>
<dbReference type="SUPFAM" id="SSF52283">
    <property type="entry name" value="Formate/glycerate dehydrogenase catalytic domain-like"/>
    <property type="match status" value="1"/>
</dbReference>
<feature type="domain" description="D-isomer specific 2-hydroxyacid dehydrogenase NAD-binding" evidence="7">
    <location>
        <begin position="121"/>
        <end position="294"/>
    </location>
</feature>
<comment type="similarity">
    <text evidence="1 5">Belongs to the D-isomer specific 2-hydroxyacid dehydrogenase family.</text>
</comment>
<dbReference type="Gene3D" id="3.40.50.720">
    <property type="entry name" value="NAD(P)-binding Rossmann-like Domain"/>
    <property type="match status" value="2"/>
</dbReference>
<keyword evidence="2" id="KW-0028">Amino-acid biosynthesis</keyword>
<keyword evidence="4" id="KW-0520">NAD</keyword>
<sequence length="324" mass="35350">MRPGGELTAMPTVTILDDYQRVALTSADWSAVLDRYTIEVINEHIPDRDALVRRLRDSEIVVAMRERTRFPADLLRALPTLRLLVTTGMVNAAIDLDAARRQGVTVCGTTGWGNAMPELTIGMIIALTRNFAQEDAAVRAGGWQHTIGPGLAGHTLGVVGLGRLGTPVARLAQAFEMSVIAWSPHLTPQRAAPHGVRAVSRQELFADSDVITIHMPLSETTRGLVGAADLALMKPSAYLVNTSRGPIVDEEALLAALRERRIAGAGLDVYDVEPLPVDHPLRTLRNTLLLPHIGYVTTDSYRTFYEQIVENILAWHDGAPVRLL</sequence>
<dbReference type="GO" id="GO:0008652">
    <property type="term" value="P:amino acid biosynthetic process"/>
    <property type="evidence" value="ECO:0007669"/>
    <property type="project" value="UniProtKB-KW"/>
</dbReference>
<dbReference type="FunFam" id="3.40.50.720:FF:000203">
    <property type="entry name" value="D-3-phosphoglycerate dehydrogenase (SerA)"/>
    <property type="match status" value="1"/>
</dbReference>
<reference evidence="8 9" key="1">
    <citation type="submission" date="2011-05" db="EMBL/GenBank/DDBJ databases">
        <title>Complete sequence of chromosome of Frankia symbiont of Datisca glomerata.</title>
        <authorList>
            <consortium name="US DOE Joint Genome Institute"/>
            <person name="Lucas S."/>
            <person name="Han J."/>
            <person name="Lapidus A."/>
            <person name="Cheng J.-F."/>
            <person name="Goodwin L."/>
            <person name="Pitluck S."/>
            <person name="Peters L."/>
            <person name="Mikhailova N."/>
            <person name="Chertkov O."/>
            <person name="Teshima H."/>
            <person name="Han C."/>
            <person name="Tapia R."/>
            <person name="Land M."/>
            <person name="Hauser L."/>
            <person name="Kyrpides N."/>
            <person name="Ivanova N."/>
            <person name="Pagani I."/>
            <person name="Berry A."/>
            <person name="Pawlowski K."/>
            <person name="Persson T."/>
            <person name="Vanden Heuvel B."/>
            <person name="Benson D."/>
            <person name="Woyke T."/>
        </authorList>
    </citation>
    <scope>NUCLEOTIDE SEQUENCE [LARGE SCALE GENOMIC DNA]</scope>
    <source>
        <strain evidence="9">4085684</strain>
    </source>
</reference>
<dbReference type="PANTHER" id="PTHR42789:SF1">
    <property type="entry name" value="D-ISOMER SPECIFIC 2-HYDROXYACID DEHYDROGENASE FAMILY PROTEIN (AFU_ORTHOLOGUE AFUA_6G10090)"/>
    <property type="match status" value="1"/>
</dbReference>
<organism evidence="8 9">
    <name type="scientific">Candidatus Protofrankia datiscae</name>
    <dbReference type="NCBI Taxonomy" id="2716812"/>
    <lineage>
        <taxon>Bacteria</taxon>
        <taxon>Bacillati</taxon>
        <taxon>Actinomycetota</taxon>
        <taxon>Actinomycetes</taxon>
        <taxon>Frankiales</taxon>
        <taxon>Frankiaceae</taxon>
        <taxon>Protofrankia</taxon>
    </lineage>
</organism>
<dbReference type="AlphaFoldDB" id="F8AXC4"/>
<dbReference type="EC" id="1.1.1.95" evidence="8"/>
<dbReference type="SUPFAM" id="SSF51735">
    <property type="entry name" value="NAD(P)-binding Rossmann-fold domains"/>
    <property type="match status" value="1"/>
</dbReference>
<evidence type="ECO:0000313" key="8">
    <source>
        <dbReference type="EMBL" id="AEH09404.1"/>
    </source>
</evidence>
<evidence type="ECO:0000256" key="1">
    <source>
        <dbReference type="ARBA" id="ARBA00005854"/>
    </source>
</evidence>
<dbReference type="InterPro" id="IPR029752">
    <property type="entry name" value="D-isomer_DH_CS1"/>
</dbReference>
<dbReference type="GO" id="GO:0051287">
    <property type="term" value="F:NAD binding"/>
    <property type="evidence" value="ECO:0007669"/>
    <property type="project" value="InterPro"/>
</dbReference>
<dbReference type="Pfam" id="PF02826">
    <property type="entry name" value="2-Hacid_dh_C"/>
    <property type="match status" value="1"/>
</dbReference>
<gene>
    <name evidence="8" type="ordered locus">FsymDg_1975</name>
</gene>
<keyword evidence="3 5" id="KW-0560">Oxidoreductase</keyword>
<dbReference type="Proteomes" id="UP000001549">
    <property type="component" value="Chromosome"/>
</dbReference>
<dbReference type="InterPro" id="IPR006140">
    <property type="entry name" value="D-isomer_DH_NAD-bd"/>
</dbReference>
<dbReference type="Pfam" id="PF00389">
    <property type="entry name" value="2-Hacid_dh"/>
    <property type="match status" value="1"/>
</dbReference>
<evidence type="ECO:0000256" key="5">
    <source>
        <dbReference type="RuleBase" id="RU003719"/>
    </source>
</evidence>
<evidence type="ECO:0000259" key="7">
    <source>
        <dbReference type="Pfam" id="PF02826"/>
    </source>
</evidence>
<evidence type="ECO:0000256" key="4">
    <source>
        <dbReference type="ARBA" id="ARBA00023027"/>
    </source>
</evidence>
<proteinExistence type="inferred from homology"/>
<dbReference type="HOGENOM" id="CLU_019796_1_3_11"/>
<feature type="domain" description="D-isomer specific 2-hydroxyacid dehydrogenase catalytic" evidence="6">
    <location>
        <begin position="30"/>
        <end position="321"/>
    </location>
</feature>
<evidence type="ECO:0000256" key="2">
    <source>
        <dbReference type="ARBA" id="ARBA00022605"/>
    </source>
</evidence>
<dbReference type="InterPro" id="IPR050857">
    <property type="entry name" value="D-2-hydroxyacid_DH"/>
</dbReference>
<dbReference type="STRING" id="656024.FsymDg_1975"/>
<name>F8AXC4_9ACTN</name>
<dbReference type="PROSITE" id="PS00670">
    <property type="entry name" value="D_2_HYDROXYACID_DH_2"/>
    <property type="match status" value="1"/>
</dbReference>
<keyword evidence="9" id="KW-1185">Reference proteome</keyword>
<dbReference type="InterPro" id="IPR029753">
    <property type="entry name" value="D-isomer_DH_CS"/>
</dbReference>
<evidence type="ECO:0000259" key="6">
    <source>
        <dbReference type="Pfam" id="PF00389"/>
    </source>
</evidence>
<accession>F8AXC4</accession>